<name>A0AAU8CCE5_9EURY</name>
<dbReference type="KEGG" id="hanx:ABSL23_11900"/>
<gene>
    <name evidence="2" type="ORF">ABSL23_11900</name>
</gene>
<dbReference type="EMBL" id="CP159204">
    <property type="protein sequence ID" value="XCF15934.1"/>
    <property type="molecule type" value="Genomic_DNA"/>
</dbReference>
<proteinExistence type="predicted"/>
<keyword evidence="1" id="KW-0472">Membrane</keyword>
<evidence type="ECO:0000313" key="2">
    <source>
        <dbReference type="EMBL" id="XCF15934.1"/>
    </source>
</evidence>
<feature type="transmembrane region" description="Helical" evidence="1">
    <location>
        <begin position="54"/>
        <end position="77"/>
    </location>
</feature>
<reference evidence="2" key="1">
    <citation type="submission" date="2024-06" db="EMBL/GenBank/DDBJ databases">
        <title>Genome Sequence of an extremely halophilic archaeon isolated from Permian era halite, Salado Formation, Carlsbad, New Mexico: Halobacterium sp. strain NMX12-1.</title>
        <authorList>
            <person name="Sotoa L."/>
            <person name="DasSarma P."/>
            <person name="Anton B.P."/>
            <person name="Vincze T."/>
            <person name="Verma I."/>
            <person name="Eralp B."/>
            <person name="Powers D.W."/>
            <person name="Dozier B.L."/>
            <person name="Roberts R.J."/>
            <person name="DasSarma S."/>
        </authorList>
    </citation>
    <scope>NUCLEOTIDE SEQUENCE</scope>
    <source>
        <strain evidence="2">NMX12-1</strain>
    </source>
</reference>
<sequence>MELETTAQLGEHIIDEDGGKLSVTDDAISYDGSEQLTIPREDITNVSRNTLTGFAVITYVLALTSILMTALGVYVYFTGWSGFSPIAGRAPLHFGSSAGVEPGFNPVSGGGILSGVLSGLGAIVFARAEHGTVEVLNVETAERTYRFTERGVAGDYDSIADHLRSTE</sequence>
<keyword evidence="1" id="KW-1133">Transmembrane helix</keyword>
<dbReference type="RefSeq" id="WP_353633869.1">
    <property type="nucleotide sequence ID" value="NZ_CP159204.1"/>
</dbReference>
<dbReference type="GeneID" id="91109862"/>
<protein>
    <submittedName>
        <fullName evidence="2">Uncharacterized protein</fullName>
    </submittedName>
</protein>
<accession>A0AAU8CCE5</accession>
<dbReference type="AlphaFoldDB" id="A0AAU8CCE5"/>
<organism evidence="2">
    <name type="scientific">Halobacterium sp. NMX12-1</name>
    <dbReference type="NCBI Taxonomy" id="3166650"/>
    <lineage>
        <taxon>Archaea</taxon>
        <taxon>Methanobacteriati</taxon>
        <taxon>Methanobacteriota</taxon>
        <taxon>Stenosarchaea group</taxon>
        <taxon>Halobacteria</taxon>
        <taxon>Halobacteriales</taxon>
        <taxon>Halobacteriaceae</taxon>
        <taxon>Halobacterium</taxon>
    </lineage>
</organism>
<evidence type="ECO:0000256" key="1">
    <source>
        <dbReference type="SAM" id="Phobius"/>
    </source>
</evidence>
<keyword evidence="1" id="KW-0812">Transmembrane</keyword>